<dbReference type="Gene3D" id="2.60.40.1220">
    <property type="match status" value="1"/>
</dbReference>
<evidence type="ECO:0000313" key="7">
    <source>
        <dbReference type="Proteomes" id="UP000483362"/>
    </source>
</evidence>
<accession>A0A6L5XBL4</accession>
<sequence length="697" mass="78823">MRLRRLTYVLLALAAGLLLWSCASIGSPEGGPRDYTPPAVTKSDPKPGTVNFKGNKVKINFDEVVTLNDQQKKVVVSPAQKNQPTIKSLGKTVTVEFNDPLLPNTTYTIDFSDAVQDNNEGNRLENYSFAFSTGDSIDTLQVSGIVLRASDLEPMQGVVVGLQSNLADSAFTTVPLERISRTNDKGQFTIRNLKPGRYHVFALNDLDNNYMMSRNEDYAFIDSIVVPRVARFTSQDTVFTFDRRVDTVFTGHHTEYLPNNLLLSMFNERYTPLYLKKTERLGRNKLLVQVSGPCTPPRLDILSPAVHDKDWYCLQSRATNDSCVYWLTDSSLIKSDSIMVDLYYDKTGPDGVTAQAHDTVNFVLKKSTAELKRLKEEAKEKENMEKDLRRLQEQRDKLVAAGKDPTEVDLNMAAIRKKEHEKAATTFKMAMATKGSMLEVTDSIAFDFDTPVKHIDQSRIRLDVMDPVDSTWSAVATPGLQVAGPYDILHYTVPMRLEPEGVYRLTVDSAAVASIYNYVNDSAQFNFSVRSLDEYGYIVLHVNSGDKAFVELLDGSEKVVRTARVQQGTVRFDNLVPAQYYARLVIDSNGNGKWDAGDYARHLQPEEVYYFPWPAKLKVRKSWGMEESWNIYEVALDLQKPDKIKRNKPEVKKDSLEKKKNSTGDENQDNDDEFNSTGFGRNTYSGNKYTDYQKNRR</sequence>
<name>A0A6L5XBL4_9BACT</name>
<evidence type="ECO:0000256" key="2">
    <source>
        <dbReference type="SAM" id="Coils"/>
    </source>
</evidence>
<reference evidence="6 7" key="1">
    <citation type="submission" date="2019-08" db="EMBL/GenBank/DDBJ databases">
        <title>In-depth cultivation of the pig gut microbiome towards novel bacterial diversity and tailored functional studies.</title>
        <authorList>
            <person name="Wylensek D."/>
            <person name="Hitch T.C.A."/>
            <person name="Clavel T."/>
        </authorList>
    </citation>
    <scope>NUCLEOTIDE SEQUENCE [LARGE SCALE GENOMIC DNA]</scope>
    <source>
        <strain evidence="6 7">Oil-RF-744-WCA-WT-10</strain>
    </source>
</reference>
<feature type="signal peptide" evidence="4">
    <location>
        <begin position="1"/>
        <end position="26"/>
    </location>
</feature>
<dbReference type="InterPro" id="IPR032812">
    <property type="entry name" value="SbsA_Ig"/>
</dbReference>
<evidence type="ECO:0000256" key="1">
    <source>
        <dbReference type="ARBA" id="ARBA00022729"/>
    </source>
</evidence>
<feature type="chain" id="PRO_5026997211" description="SbsA Ig-like domain-containing protein" evidence="4">
    <location>
        <begin position="27"/>
        <end position="697"/>
    </location>
</feature>
<feature type="region of interest" description="Disordered" evidence="3">
    <location>
        <begin position="645"/>
        <end position="697"/>
    </location>
</feature>
<dbReference type="GO" id="GO:0030246">
    <property type="term" value="F:carbohydrate binding"/>
    <property type="evidence" value="ECO:0007669"/>
    <property type="project" value="InterPro"/>
</dbReference>
<feature type="compositionally biased region" description="Polar residues" evidence="3">
    <location>
        <begin position="675"/>
        <end position="690"/>
    </location>
</feature>
<protein>
    <recommendedName>
        <fullName evidence="5">SbsA Ig-like domain-containing protein</fullName>
    </recommendedName>
</protein>
<keyword evidence="2" id="KW-0175">Coiled coil</keyword>
<evidence type="ECO:0000259" key="5">
    <source>
        <dbReference type="Pfam" id="PF13205"/>
    </source>
</evidence>
<dbReference type="Proteomes" id="UP000483362">
    <property type="component" value="Unassembled WGS sequence"/>
</dbReference>
<evidence type="ECO:0000256" key="4">
    <source>
        <dbReference type="SAM" id="SignalP"/>
    </source>
</evidence>
<gene>
    <name evidence="6" type="ORF">FYJ29_02300</name>
</gene>
<proteinExistence type="predicted"/>
<dbReference type="Pfam" id="PF13205">
    <property type="entry name" value="Big_5"/>
    <property type="match status" value="1"/>
</dbReference>
<feature type="domain" description="SbsA Ig-like" evidence="5">
    <location>
        <begin position="34"/>
        <end position="133"/>
    </location>
</feature>
<evidence type="ECO:0000256" key="3">
    <source>
        <dbReference type="SAM" id="MobiDB-lite"/>
    </source>
</evidence>
<comment type="caution">
    <text evidence="6">The sequence shown here is derived from an EMBL/GenBank/DDBJ whole genome shotgun (WGS) entry which is preliminary data.</text>
</comment>
<feature type="compositionally biased region" description="Basic and acidic residues" evidence="3">
    <location>
        <begin position="645"/>
        <end position="663"/>
    </location>
</feature>
<dbReference type="AlphaFoldDB" id="A0A6L5XBL4"/>
<dbReference type="InterPro" id="IPR014755">
    <property type="entry name" value="Cu-Rt/internalin_Ig-like"/>
</dbReference>
<dbReference type="RefSeq" id="WP_154327367.1">
    <property type="nucleotide sequence ID" value="NZ_CP045696.1"/>
</dbReference>
<dbReference type="SUPFAM" id="SSF49452">
    <property type="entry name" value="Starch-binding domain-like"/>
    <property type="match status" value="1"/>
</dbReference>
<dbReference type="InterPro" id="IPR013784">
    <property type="entry name" value="Carb-bd-like_fold"/>
</dbReference>
<dbReference type="EMBL" id="VULT01000003">
    <property type="protein sequence ID" value="MSS16608.1"/>
    <property type="molecule type" value="Genomic_DNA"/>
</dbReference>
<evidence type="ECO:0000313" key="6">
    <source>
        <dbReference type="EMBL" id="MSS16608.1"/>
    </source>
</evidence>
<keyword evidence="1 4" id="KW-0732">Signal</keyword>
<organism evidence="6 7">
    <name type="scientific">Sodaliphilus pleomorphus</name>
    <dbReference type="NCBI Taxonomy" id="2606626"/>
    <lineage>
        <taxon>Bacteria</taxon>
        <taxon>Pseudomonadati</taxon>
        <taxon>Bacteroidota</taxon>
        <taxon>Bacteroidia</taxon>
        <taxon>Bacteroidales</taxon>
        <taxon>Muribaculaceae</taxon>
        <taxon>Sodaliphilus</taxon>
    </lineage>
</organism>
<keyword evidence="7" id="KW-1185">Reference proteome</keyword>
<feature type="coiled-coil region" evidence="2">
    <location>
        <begin position="364"/>
        <end position="401"/>
    </location>
</feature>